<reference evidence="1 2" key="1">
    <citation type="journal article" date="2023" name="Science">
        <title>Complex scaffold remodeling in plant triterpene biosynthesis.</title>
        <authorList>
            <person name="De La Pena R."/>
            <person name="Hodgson H."/>
            <person name="Liu J.C."/>
            <person name="Stephenson M.J."/>
            <person name="Martin A.C."/>
            <person name="Owen C."/>
            <person name="Harkess A."/>
            <person name="Leebens-Mack J."/>
            <person name="Jimenez L.E."/>
            <person name="Osbourn A."/>
            <person name="Sattely E.S."/>
        </authorList>
    </citation>
    <scope>NUCLEOTIDE SEQUENCE [LARGE SCALE GENOMIC DNA]</scope>
    <source>
        <strain evidence="2">cv. JPN11</strain>
        <tissue evidence="1">Leaf</tissue>
    </source>
</reference>
<proteinExistence type="predicted"/>
<gene>
    <name evidence="1" type="ORF">OWV82_012485</name>
</gene>
<evidence type="ECO:0000313" key="2">
    <source>
        <dbReference type="Proteomes" id="UP001164539"/>
    </source>
</evidence>
<keyword evidence="2" id="KW-1185">Reference proteome</keyword>
<protein>
    <submittedName>
        <fullName evidence="1">Squamous cell carcinoma antigen recognized by T-cells 3</fullName>
    </submittedName>
</protein>
<organism evidence="1 2">
    <name type="scientific">Melia azedarach</name>
    <name type="common">Chinaberry tree</name>
    <dbReference type="NCBI Taxonomy" id="155640"/>
    <lineage>
        <taxon>Eukaryota</taxon>
        <taxon>Viridiplantae</taxon>
        <taxon>Streptophyta</taxon>
        <taxon>Embryophyta</taxon>
        <taxon>Tracheophyta</taxon>
        <taxon>Spermatophyta</taxon>
        <taxon>Magnoliopsida</taxon>
        <taxon>eudicotyledons</taxon>
        <taxon>Gunneridae</taxon>
        <taxon>Pentapetalae</taxon>
        <taxon>rosids</taxon>
        <taxon>malvids</taxon>
        <taxon>Sapindales</taxon>
        <taxon>Meliaceae</taxon>
        <taxon>Melia</taxon>
    </lineage>
</organism>
<comment type="caution">
    <text evidence="1">The sequence shown here is derived from an EMBL/GenBank/DDBJ whole genome shotgun (WGS) entry which is preliminary data.</text>
</comment>
<dbReference type="Proteomes" id="UP001164539">
    <property type="component" value="Chromosome 6"/>
</dbReference>
<accession>A0ACC1Y205</accession>
<dbReference type="EMBL" id="CM051399">
    <property type="protein sequence ID" value="KAJ4717633.1"/>
    <property type="molecule type" value="Genomic_DNA"/>
</dbReference>
<evidence type="ECO:0000313" key="1">
    <source>
        <dbReference type="EMBL" id="KAJ4717633.1"/>
    </source>
</evidence>
<sequence>MEPEGQSLGTIPEEEEEDIAMSDVAEIPKATAKDNSSDSRDSPDSDSDSEDEAKQNLELQTLELQLCNEPSNYDTHVQYIKVLRKMGEVEKLRQAREAMNEIFPLTPAMWQEWVRDEASLSAGPEAFLEIEKIYERGVSDYLSVPLWCDYLKFVQEYDPSVCECLPNGILKARSLFERAITAAGLLVSEGSKIWEAYRGFEQTIFHTIDEDNTEEKEKETQRIRSIFHRQLSVPLANLRSTLLAYKSWEVEQGTALDAESSDLDGISSNVASAYQKALEMYNARAHLEEQICRQDISESEKFQQYMIYLKFEQSSGDPSRVQLLYERAITDFPVSSDLWLDYTGYLDKTLKVGSVVKDVYSRAAKNCPWVGELWVRSLLSLERGRASEKEISTVFEKSLHCIFSTPEEYLELYLTRVDGLRRRILLSGEVEGILDFSLIRDTFQSASAYLSQQMANTNGLLHLYAYWAHLELKLGKDLTSARGVWESLLKICGSMSEASQGYIAMEIELGNISEARSIFKRCYRKRFDGTGSEDICHSWLRFEREYGTLEDFDYCVQKVTPRLEELQLFRLQQESKSFPGSVDQKDHSVKKTGREKRKSGLSKSDEQQSPAKHQKSTAQKPNKVHEKEKGQIQNLAEENEVKETKQKVEEQPNEQQVKESVPGRVKGFTDECTAFLSNLNPKASYEDLRKFFSNVGGVSSIRILHDKFTGKSRGLAYVDFIDDAHLAAAIAKNKQMFLGKKISIARSNPKQRKKESAGQGAQEENAQTHKQTGNVGTSASGESASAPNSSAAWNRSENIQLKGKNTFAMPRNVRPLGVSARKPKTEEEEDEKPKSNDEFRKMFIKKD</sequence>
<name>A0ACC1Y205_MELAZ</name>